<dbReference type="Pfam" id="PF14246">
    <property type="entry name" value="TetR_C_7"/>
    <property type="match status" value="1"/>
</dbReference>
<dbReference type="PANTHER" id="PTHR30055">
    <property type="entry name" value="HTH-TYPE TRANSCRIPTIONAL REGULATOR RUTR"/>
    <property type="match status" value="1"/>
</dbReference>
<evidence type="ECO:0000256" key="2">
    <source>
        <dbReference type="ARBA" id="ARBA00023125"/>
    </source>
</evidence>
<evidence type="ECO:0000313" key="6">
    <source>
        <dbReference type="EMBL" id="MTH60555.1"/>
    </source>
</evidence>
<dbReference type="EMBL" id="WMIG01000008">
    <property type="protein sequence ID" value="MTH60555.1"/>
    <property type="molecule type" value="Genomic_DNA"/>
</dbReference>
<dbReference type="PANTHER" id="PTHR30055:SF146">
    <property type="entry name" value="HTH-TYPE TRANSCRIPTIONAL DUAL REGULATOR CECR"/>
    <property type="match status" value="1"/>
</dbReference>
<dbReference type="Proteomes" id="UP000449846">
    <property type="component" value="Unassembled WGS sequence"/>
</dbReference>
<dbReference type="PROSITE" id="PS01081">
    <property type="entry name" value="HTH_TETR_1"/>
    <property type="match status" value="1"/>
</dbReference>
<comment type="caution">
    <text evidence="6">The sequence shown here is derived from an EMBL/GenBank/DDBJ whole genome shotgun (WGS) entry which is preliminary data.</text>
</comment>
<sequence length="207" mass="22942">MTEIAEKALAVEDSPKRQQILDGARKMFMTKGFDAASMQDVARAAGVSKGTLYVYFDSKEAMFQALVMGECSRLQAVIRQMASGTGAVSDELHAIARQMLQTLLQTEVMRAMRMVIGTGEKFPELARTVYQAGPMRSARTLAEYLTKRVERGDLQIDNCEAASSEFIDLVLSGQQRRGLLMMPPLPDDALEEYITRRVGLFLKGYSA</sequence>
<feature type="DNA-binding region" description="H-T-H motif" evidence="4">
    <location>
        <begin position="37"/>
        <end position="56"/>
    </location>
</feature>
<evidence type="ECO:0000256" key="1">
    <source>
        <dbReference type="ARBA" id="ARBA00023015"/>
    </source>
</evidence>
<accession>A0A844HQY1</accession>
<dbReference type="RefSeq" id="WP_155040495.1">
    <property type="nucleotide sequence ID" value="NZ_JBHGCD010000011.1"/>
</dbReference>
<keyword evidence="3" id="KW-0804">Transcription</keyword>
<dbReference type="PRINTS" id="PR00455">
    <property type="entry name" value="HTHTETR"/>
</dbReference>
<dbReference type="InterPro" id="IPR023772">
    <property type="entry name" value="DNA-bd_HTH_TetR-type_CS"/>
</dbReference>
<organism evidence="6 7">
    <name type="scientific">Paracoccus litorisediminis</name>
    <dbReference type="NCBI Taxonomy" id="2006130"/>
    <lineage>
        <taxon>Bacteria</taxon>
        <taxon>Pseudomonadati</taxon>
        <taxon>Pseudomonadota</taxon>
        <taxon>Alphaproteobacteria</taxon>
        <taxon>Rhodobacterales</taxon>
        <taxon>Paracoccaceae</taxon>
        <taxon>Paracoccus</taxon>
    </lineage>
</organism>
<dbReference type="AlphaFoldDB" id="A0A844HQY1"/>
<dbReference type="Gene3D" id="1.10.10.60">
    <property type="entry name" value="Homeodomain-like"/>
    <property type="match status" value="1"/>
</dbReference>
<dbReference type="GO" id="GO:0003700">
    <property type="term" value="F:DNA-binding transcription factor activity"/>
    <property type="evidence" value="ECO:0007669"/>
    <property type="project" value="TreeGrafter"/>
</dbReference>
<keyword evidence="2 4" id="KW-0238">DNA-binding</keyword>
<keyword evidence="7" id="KW-1185">Reference proteome</keyword>
<dbReference type="InterPro" id="IPR050109">
    <property type="entry name" value="HTH-type_TetR-like_transc_reg"/>
</dbReference>
<name>A0A844HQY1_9RHOB</name>
<dbReference type="GO" id="GO:0000976">
    <property type="term" value="F:transcription cis-regulatory region binding"/>
    <property type="evidence" value="ECO:0007669"/>
    <property type="project" value="TreeGrafter"/>
</dbReference>
<evidence type="ECO:0000259" key="5">
    <source>
        <dbReference type="PROSITE" id="PS50977"/>
    </source>
</evidence>
<dbReference type="InterPro" id="IPR009057">
    <property type="entry name" value="Homeodomain-like_sf"/>
</dbReference>
<dbReference type="Gene3D" id="1.10.357.10">
    <property type="entry name" value="Tetracycline Repressor, domain 2"/>
    <property type="match status" value="1"/>
</dbReference>
<dbReference type="InterPro" id="IPR039536">
    <property type="entry name" value="TetR_C_Proteobacteria"/>
</dbReference>
<dbReference type="SUPFAM" id="SSF48498">
    <property type="entry name" value="Tetracyclin repressor-like, C-terminal domain"/>
    <property type="match status" value="1"/>
</dbReference>
<proteinExistence type="predicted"/>
<dbReference type="SUPFAM" id="SSF46689">
    <property type="entry name" value="Homeodomain-like"/>
    <property type="match status" value="1"/>
</dbReference>
<gene>
    <name evidence="6" type="ORF">GL300_15165</name>
</gene>
<evidence type="ECO:0000256" key="3">
    <source>
        <dbReference type="ARBA" id="ARBA00023163"/>
    </source>
</evidence>
<reference evidence="6 7" key="1">
    <citation type="submission" date="2019-11" db="EMBL/GenBank/DDBJ databases">
        <authorList>
            <person name="Dong K."/>
        </authorList>
    </citation>
    <scope>NUCLEOTIDE SEQUENCE [LARGE SCALE GENOMIC DNA]</scope>
    <source>
        <strain evidence="6 7">NBRC 112902</strain>
    </source>
</reference>
<evidence type="ECO:0000313" key="7">
    <source>
        <dbReference type="Proteomes" id="UP000449846"/>
    </source>
</evidence>
<dbReference type="InterPro" id="IPR036271">
    <property type="entry name" value="Tet_transcr_reg_TetR-rel_C_sf"/>
</dbReference>
<dbReference type="Pfam" id="PF00440">
    <property type="entry name" value="TetR_N"/>
    <property type="match status" value="1"/>
</dbReference>
<dbReference type="FunFam" id="1.10.10.60:FF:000141">
    <property type="entry name" value="TetR family transcriptional regulator"/>
    <property type="match status" value="1"/>
</dbReference>
<dbReference type="OrthoDB" id="9816431at2"/>
<feature type="domain" description="HTH tetR-type" evidence="5">
    <location>
        <begin position="14"/>
        <end position="74"/>
    </location>
</feature>
<dbReference type="PROSITE" id="PS50977">
    <property type="entry name" value="HTH_TETR_2"/>
    <property type="match status" value="1"/>
</dbReference>
<protein>
    <submittedName>
        <fullName evidence="6">TetR family transcriptional regulator</fullName>
    </submittedName>
</protein>
<dbReference type="InterPro" id="IPR001647">
    <property type="entry name" value="HTH_TetR"/>
</dbReference>
<evidence type="ECO:0000256" key="4">
    <source>
        <dbReference type="PROSITE-ProRule" id="PRU00335"/>
    </source>
</evidence>
<keyword evidence="1" id="KW-0805">Transcription regulation</keyword>